<dbReference type="STRING" id="646529.Desaci_0876"/>
<dbReference type="Proteomes" id="UP000002892">
    <property type="component" value="Chromosome"/>
</dbReference>
<evidence type="ECO:0000256" key="1">
    <source>
        <dbReference type="ARBA" id="ARBA00023015"/>
    </source>
</evidence>
<protein>
    <submittedName>
        <fullName evidence="5">Transcriptional regulator</fullName>
    </submittedName>
</protein>
<evidence type="ECO:0000256" key="2">
    <source>
        <dbReference type="ARBA" id="ARBA00023125"/>
    </source>
</evidence>
<dbReference type="PROSITE" id="PS01117">
    <property type="entry name" value="HTH_MARR_1"/>
    <property type="match status" value="1"/>
</dbReference>
<dbReference type="EMBL" id="CP003639">
    <property type="protein sequence ID" value="AFM39929.1"/>
    <property type="molecule type" value="Genomic_DNA"/>
</dbReference>
<dbReference type="HOGENOM" id="CLU_083287_18_6_9"/>
<gene>
    <name evidence="5" type="ordered locus">Desaci_0876</name>
</gene>
<dbReference type="InterPro" id="IPR000835">
    <property type="entry name" value="HTH_MarR-typ"/>
</dbReference>
<keyword evidence="1" id="KW-0805">Transcription regulation</keyword>
<name>I4D2A5_DESAJ</name>
<evidence type="ECO:0000259" key="4">
    <source>
        <dbReference type="PROSITE" id="PS50995"/>
    </source>
</evidence>
<dbReference type="PANTHER" id="PTHR42756:SF1">
    <property type="entry name" value="TRANSCRIPTIONAL REPRESSOR OF EMRAB OPERON"/>
    <property type="match status" value="1"/>
</dbReference>
<accession>I4D2A5</accession>
<dbReference type="AlphaFoldDB" id="I4D2A5"/>
<proteinExistence type="predicted"/>
<sequence length="155" mass="17904">MSRQVIERMLSIYINLNDSLGYLLNIAAGINKSTLYSVLLPYEITPEQFILLTRLNLEEDGKNQKQLATETFKDEANVARILKKLELKGYVRKISDSKDKRNNLIFITTKGHSLVGKLWPLVGSYRERMFQNLSEEEVVILKILLKKIIENGFED</sequence>
<evidence type="ECO:0000313" key="6">
    <source>
        <dbReference type="Proteomes" id="UP000002892"/>
    </source>
</evidence>
<dbReference type="InterPro" id="IPR023187">
    <property type="entry name" value="Tscrpt_reg_MarR-type_CS"/>
</dbReference>
<dbReference type="InterPro" id="IPR036388">
    <property type="entry name" value="WH-like_DNA-bd_sf"/>
</dbReference>
<dbReference type="GO" id="GO:0003677">
    <property type="term" value="F:DNA binding"/>
    <property type="evidence" value="ECO:0007669"/>
    <property type="project" value="UniProtKB-KW"/>
</dbReference>
<keyword evidence="6" id="KW-1185">Reference proteome</keyword>
<evidence type="ECO:0000313" key="5">
    <source>
        <dbReference type="EMBL" id="AFM39929.1"/>
    </source>
</evidence>
<evidence type="ECO:0000256" key="3">
    <source>
        <dbReference type="ARBA" id="ARBA00023163"/>
    </source>
</evidence>
<dbReference type="Gene3D" id="1.10.10.10">
    <property type="entry name" value="Winged helix-like DNA-binding domain superfamily/Winged helix DNA-binding domain"/>
    <property type="match status" value="1"/>
</dbReference>
<dbReference type="PRINTS" id="PR00598">
    <property type="entry name" value="HTHMARR"/>
</dbReference>
<dbReference type="PANTHER" id="PTHR42756">
    <property type="entry name" value="TRANSCRIPTIONAL REGULATOR, MARR"/>
    <property type="match status" value="1"/>
</dbReference>
<keyword evidence="2" id="KW-0238">DNA-binding</keyword>
<keyword evidence="3" id="KW-0804">Transcription</keyword>
<dbReference type="SMART" id="SM00347">
    <property type="entry name" value="HTH_MARR"/>
    <property type="match status" value="1"/>
</dbReference>
<dbReference type="PROSITE" id="PS50995">
    <property type="entry name" value="HTH_MARR_2"/>
    <property type="match status" value="1"/>
</dbReference>
<feature type="domain" description="HTH marR-type" evidence="4">
    <location>
        <begin position="17"/>
        <end position="150"/>
    </location>
</feature>
<dbReference type="eggNOG" id="COG1846">
    <property type="taxonomic scope" value="Bacteria"/>
</dbReference>
<reference evidence="5 6" key="1">
    <citation type="journal article" date="2012" name="J. Bacteriol.">
        <title>Complete genome sequences of Desulfosporosinus orientis DSM765T, Desulfosporosinus youngiae DSM17734T, Desulfosporosinus meridiei DSM13257T, and Desulfosporosinus acidiphilus DSM22704T.</title>
        <authorList>
            <person name="Pester M."/>
            <person name="Brambilla E."/>
            <person name="Alazard D."/>
            <person name="Rattei T."/>
            <person name="Weinmaier T."/>
            <person name="Han J."/>
            <person name="Lucas S."/>
            <person name="Lapidus A."/>
            <person name="Cheng J.F."/>
            <person name="Goodwin L."/>
            <person name="Pitluck S."/>
            <person name="Peters L."/>
            <person name="Ovchinnikova G."/>
            <person name="Teshima H."/>
            <person name="Detter J.C."/>
            <person name="Han C.S."/>
            <person name="Tapia R."/>
            <person name="Land M.L."/>
            <person name="Hauser L."/>
            <person name="Kyrpides N.C."/>
            <person name="Ivanova N.N."/>
            <person name="Pagani I."/>
            <person name="Huntmann M."/>
            <person name="Wei C.L."/>
            <person name="Davenport K.W."/>
            <person name="Daligault H."/>
            <person name="Chain P.S."/>
            <person name="Chen A."/>
            <person name="Mavromatis K."/>
            <person name="Markowitz V."/>
            <person name="Szeto E."/>
            <person name="Mikhailova N."/>
            <person name="Pati A."/>
            <person name="Wagner M."/>
            <person name="Woyke T."/>
            <person name="Ollivier B."/>
            <person name="Klenk H.P."/>
            <person name="Spring S."/>
            <person name="Loy A."/>
        </authorList>
    </citation>
    <scope>NUCLEOTIDE SEQUENCE [LARGE SCALE GENOMIC DNA]</scope>
    <source>
        <strain evidence="6">DSM 22704 / JCM 16185 / SJ4</strain>
    </source>
</reference>
<dbReference type="InterPro" id="IPR036390">
    <property type="entry name" value="WH_DNA-bd_sf"/>
</dbReference>
<dbReference type="GO" id="GO:0003700">
    <property type="term" value="F:DNA-binding transcription factor activity"/>
    <property type="evidence" value="ECO:0007669"/>
    <property type="project" value="InterPro"/>
</dbReference>
<organism evidence="5 6">
    <name type="scientific">Desulfosporosinus acidiphilus (strain DSM 22704 / JCM 16185 / SJ4)</name>
    <dbReference type="NCBI Taxonomy" id="646529"/>
    <lineage>
        <taxon>Bacteria</taxon>
        <taxon>Bacillati</taxon>
        <taxon>Bacillota</taxon>
        <taxon>Clostridia</taxon>
        <taxon>Eubacteriales</taxon>
        <taxon>Desulfitobacteriaceae</taxon>
        <taxon>Desulfosporosinus</taxon>
    </lineage>
</organism>
<dbReference type="Pfam" id="PF12802">
    <property type="entry name" value="MarR_2"/>
    <property type="match status" value="1"/>
</dbReference>
<dbReference type="SUPFAM" id="SSF46785">
    <property type="entry name" value="Winged helix' DNA-binding domain"/>
    <property type="match status" value="1"/>
</dbReference>
<dbReference type="KEGG" id="dai:Desaci_0876"/>